<evidence type="ECO:0000313" key="1">
    <source>
        <dbReference type="EMBL" id="KYN04985.1"/>
    </source>
</evidence>
<accession>A0A151IKK2</accession>
<proteinExistence type="predicted"/>
<gene>
    <name evidence="1" type="ORF">ALC62_04128</name>
</gene>
<evidence type="ECO:0000313" key="2">
    <source>
        <dbReference type="Proteomes" id="UP000078542"/>
    </source>
</evidence>
<name>A0A151IKK2_9HYME</name>
<protein>
    <submittedName>
        <fullName evidence="1">Uncharacterized protein</fullName>
    </submittedName>
</protein>
<feature type="non-terminal residue" evidence="1">
    <location>
        <position position="1"/>
    </location>
</feature>
<sequence>KITVKLIFPLLLYYDDFETENPLGLRASVHKLGGLYYTIAGIPKYYASSLENIFLGELLYSRDRETFGNKVSFKPIINELIHLEMCGITICVDNKEHQIFFSLVALLGDNLGLNDLLGFNKSFSANFCCRVCRSSKLETKFQFEENMELLRTVSNYEKDYRNCNYGIKEKCVFNELYFSLKVLNSRIKYFNHTCNIDVGNSIPPIILHYARKIKDFGPLRYLSSIRFEAFHKLSKTNARLVNSRINIVFTLSLNLQLKFAHRILSKKGFDPKIVYGRYVCKISNLPE</sequence>
<reference evidence="1 2" key="1">
    <citation type="submission" date="2016-03" db="EMBL/GenBank/DDBJ databases">
        <title>Cyphomyrmex costatus WGS genome.</title>
        <authorList>
            <person name="Nygaard S."/>
            <person name="Hu H."/>
            <person name="Boomsma J."/>
            <person name="Zhang G."/>
        </authorList>
    </citation>
    <scope>NUCLEOTIDE SEQUENCE [LARGE SCALE GENOMIC DNA]</scope>
    <source>
        <strain evidence="1">MS0001</strain>
        <tissue evidence="1">Whole body</tissue>
    </source>
</reference>
<keyword evidence="2" id="KW-1185">Reference proteome</keyword>
<dbReference type="AlphaFoldDB" id="A0A151IKK2"/>
<dbReference type="EMBL" id="KQ977200">
    <property type="protein sequence ID" value="KYN04985.1"/>
    <property type="molecule type" value="Genomic_DNA"/>
</dbReference>
<organism evidence="1 2">
    <name type="scientific">Cyphomyrmex costatus</name>
    <dbReference type="NCBI Taxonomy" id="456900"/>
    <lineage>
        <taxon>Eukaryota</taxon>
        <taxon>Metazoa</taxon>
        <taxon>Ecdysozoa</taxon>
        <taxon>Arthropoda</taxon>
        <taxon>Hexapoda</taxon>
        <taxon>Insecta</taxon>
        <taxon>Pterygota</taxon>
        <taxon>Neoptera</taxon>
        <taxon>Endopterygota</taxon>
        <taxon>Hymenoptera</taxon>
        <taxon>Apocrita</taxon>
        <taxon>Aculeata</taxon>
        <taxon>Formicoidea</taxon>
        <taxon>Formicidae</taxon>
        <taxon>Myrmicinae</taxon>
        <taxon>Cyphomyrmex</taxon>
    </lineage>
</organism>
<dbReference type="Proteomes" id="UP000078542">
    <property type="component" value="Unassembled WGS sequence"/>
</dbReference>